<feature type="non-terminal residue" evidence="5">
    <location>
        <position position="947"/>
    </location>
</feature>
<protein>
    <submittedName>
        <fullName evidence="5">Uncharacterized protein LOC34618435</fullName>
    </submittedName>
</protein>
<dbReference type="OrthoDB" id="6022609at2759"/>
<dbReference type="PROSITE" id="PS01186">
    <property type="entry name" value="EGF_2"/>
    <property type="match status" value="1"/>
</dbReference>
<gene>
    <name evidence="5" type="primary">LOC34618435</name>
</gene>
<dbReference type="Gene3D" id="2.90.20.10">
    <property type="entry name" value="Plasmodium vivax P25 domain"/>
    <property type="match status" value="1"/>
</dbReference>
<reference evidence="5" key="1">
    <citation type="submission" date="2025-08" db="UniProtKB">
        <authorList>
            <consortium name="RefSeq"/>
        </authorList>
    </citation>
    <scope>IDENTIFICATION</scope>
</reference>
<dbReference type="AlphaFoldDB" id="A0A6P6RR13"/>
<accession>A0A6P6RR13</accession>
<feature type="chain" id="PRO_5027954868" evidence="2">
    <location>
        <begin position="29"/>
        <end position="947"/>
    </location>
</feature>
<keyword evidence="4" id="KW-1185">Reference proteome</keyword>
<proteinExistence type="predicted"/>
<evidence type="ECO:0000313" key="4">
    <source>
        <dbReference type="Proteomes" id="UP000515125"/>
    </source>
</evidence>
<dbReference type="SMART" id="SM00181">
    <property type="entry name" value="EGF"/>
    <property type="match status" value="5"/>
</dbReference>
<feature type="signal peptide" evidence="2">
    <location>
        <begin position="1"/>
        <end position="28"/>
    </location>
</feature>
<feature type="compositionally biased region" description="Acidic residues" evidence="1">
    <location>
        <begin position="702"/>
        <end position="712"/>
    </location>
</feature>
<sequence>MGRQRRCLLGGGLGALALSSWLIFASVGDTSDDISLINRGEAYWLCHSGSAGVACGTRREPSLNSSGVYCRIGLCCSDLNDVEPFTCKEGSCSRPAADESDTCTCRRFGGRCALASGASRCVDLPQSGRLSGAACVCESPLIADQYRQKCVPNVCSAGACGPTDAVKFCYPSKVMTSPPGQTKYEATCICAYGYKLNGETQQCLPAPNDRCKKEEPCGPPEGVNTCREHPITGKFICTCRSGFVLNTRDNQCQKKCTDVEAALCGEADSHDAERCSMGIGGRICACKEGFKLDAGLRKCVADSCYTSACGWQEGVALCVMYEGKRAFTCADTFQKSASGECLPECPQGWHYNRKRELCELSANSCVLTDCGPEETVDSCLVDKDSGRQICKCKTGYALDTVTGQCTSHPACTADACQVFGPDAVCVSDGSSAFSCQCISNFKTVGQESTPVVKPCEAVECPDSSICGDAEGVLECVQTAYGHKCTCSPLYMLETRSGRCVPSNRLQLKKNEVPKGSLRVSATRAPLHFIINAAPCVSAEFNLTERTLSATAYHTSGHTHTTLLTLPYHPGSYTGAAFTFRMSPVPGGFDISFVYELRPTQHMQVLEQAALRVYLDPETRQAFREAGGGLDGAVAAVNAAAKQKPCEVAFMEVVPVVKNRQRAGQFQNLSSQLNKLPTADANAPSTNTKFPEVDPSIPKPEEPDPETIDAPESDTERLEPPEPEIELPLPDASPPDPTLPPGDTEDESTDTPTTPPPDTDETPETPNSPEDEKDVSGSPEEDKDTSASEGDDEGTIPPSGLETPGVPEDDGSDTGDAPSTRPTQSAKPATPTAPKDEEDVSDSPEEDEDTSASEGDDEGTIPPSGSETPGVPEDDRSDTEDAPSTRPTQSAKPATPTAPKDEEDVSKSPEEDEDTSASEGDDEGTIPPSGSETPGVPEDDRSDTEDAP</sequence>
<name>A0A6P6RR13_9EIME</name>
<feature type="compositionally biased region" description="Acidic residues" evidence="1">
    <location>
        <begin position="835"/>
        <end position="858"/>
    </location>
</feature>
<evidence type="ECO:0000313" key="5">
    <source>
        <dbReference type="RefSeq" id="XP_026189999.1"/>
    </source>
</evidence>
<keyword evidence="2" id="KW-0732">Signal</keyword>
<feature type="domain" description="EGF-like" evidence="3">
    <location>
        <begin position="237"/>
        <end position="252"/>
    </location>
</feature>
<feature type="compositionally biased region" description="Acidic residues" evidence="1">
    <location>
        <begin position="757"/>
        <end position="793"/>
    </location>
</feature>
<dbReference type="GeneID" id="34618435"/>
<evidence type="ECO:0000256" key="2">
    <source>
        <dbReference type="SAM" id="SignalP"/>
    </source>
</evidence>
<dbReference type="Proteomes" id="UP000515125">
    <property type="component" value="Unplaced"/>
</dbReference>
<feature type="compositionally biased region" description="Acidic residues" evidence="1">
    <location>
        <begin position="909"/>
        <end position="923"/>
    </location>
</feature>
<feature type="region of interest" description="Disordered" evidence="1">
    <location>
        <begin position="675"/>
        <end position="947"/>
    </location>
</feature>
<dbReference type="SUPFAM" id="SSF57184">
    <property type="entry name" value="Growth factor receptor domain"/>
    <property type="match status" value="1"/>
</dbReference>
<dbReference type="InterPro" id="IPR009030">
    <property type="entry name" value="Growth_fac_rcpt_cys_sf"/>
</dbReference>
<evidence type="ECO:0000256" key="1">
    <source>
        <dbReference type="SAM" id="MobiDB-lite"/>
    </source>
</evidence>
<organism evidence="4 5">
    <name type="scientific">Cyclospora cayetanensis</name>
    <dbReference type="NCBI Taxonomy" id="88456"/>
    <lineage>
        <taxon>Eukaryota</taxon>
        <taxon>Sar</taxon>
        <taxon>Alveolata</taxon>
        <taxon>Apicomplexa</taxon>
        <taxon>Conoidasida</taxon>
        <taxon>Coccidia</taxon>
        <taxon>Eucoccidiorida</taxon>
        <taxon>Eimeriorina</taxon>
        <taxon>Eimeriidae</taxon>
        <taxon>Cyclospora</taxon>
    </lineage>
</organism>
<evidence type="ECO:0000259" key="3">
    <source>
        <dbReference type="PROSITE" id="PS01186"/>
    </source>
</evidence>
<dbReference type="RefSeq" id="XP_026189999.1">
    <property type="nucleotide sequence ID" value="XM_026334214.1"/>
</dbReference>
<dbReference type="InterPro" id="IPR000742">
    <property type="entry name" value="EGF"/>
</dbReference>
<feature type="compositionally biased region" description="Pro residues" evidence="1">
    <location>
        <begin position="730"/>
        <end position="739"/>
    </location>
</feature>